<feature type="compositionally biased region" description="Basic residues" evidence="1">
    <location>
        <begin position="299"/>
        <end position="309"/>
    </location>
</feature>
<organism evidence="3 4">
    <name type="scientific">Phialemonium thermophilum</name>
    <dbReference type="NCBI Taxonomy" id="223376"/>
    <lineage>
        <taxon>Eukaryota</taxon>
        <taxon>Fungi</taxon>
        <taxon>Dikarya</taxon>
        <taxon>Ascomycota</taxon>
        <taxon>Pezizomycotina</taxon>
        <taxon>Sordariomycetes</taxon>
        <taxon>Sordariomycetidae</taxon>
        <taxon>Cephalothecales</taxon>
        <taxon>Cephalothecaceae</taxon>
        <taxon>Phialemonium</taxon>
    </lineage>
</organism>
<sequence length="474" mass="53453">MDFPDSWSSPKLVPNPFIKKRNLDWDISPPPLKRKPRQRAAEKTEDDVELIPSTRKQSSSLAPSAAAIEAGRAHITEHATHFSEHLAQHLLDPYPKGYPQLSISAYKEAYEKALHNRHGAHFVIHQHNHPIAGPHYDLRLQINGTSSASWAIMYGPPGDPNSSFVRSGNGGGRNAIETRIHCLWNHLIETASAATGSLLIWDTGTYEVLPRKPKTRRQVVRGETDEDESDSSALSASPDGESGRRKRPSEQDKLRAAFTARSIRLRLHGSRLPRNYTVHLWLTTADDIDGRARAVKATTRARTRRRRRRALSEGVPTAETSESSEAEPEMGLGQVSEATPGERVEEDESPSQMERELRELEDEKVRRTNAYPGASNTIGSIHQRRWFLALDKEGSGFVKRRKDGVLMWEELEDKGRKKLEGSIDDGDDHRLTYPFYIRGPDHERSVVTGRLSEDIIKDEGVVGFVPRRGWRPRH</sequence>
<accession>A0ABR3XWR5</accession>
<feature type="compositionally biased region" description="Basic and acidic residues" evidence="1">
    <location>
        <begin position="353"/>
        <end position="366"/>
    </location>
</feature>
<feature type="region of interest" description="Disordered" evidence="1">
    <location>
        <begin position="295"/>
        <end position="366"/>
    </location>
</feature>
<dbReference type="InterPro" id="IPR014144">
    <property type="entry name" value="LigD_PE_domain"/>
</dbReference>
<evidence type="ECO:0000256" key="1">
    <source>
        <dbReference type="SAM" id="MobiDB-lite"/>
    </source>
</evidence>
<name>A0ABR3XWR5_9PEZI</name>
<evidence type="ECO:0000313" key="3">
    <source>
        <dbReference type="EMBL" id="KAL1879964.1"/>
    </source>
</evidence>
<proteinExistence type="predicted"/>
<evidence type="ECO:0000259" key="2">
    <source>
        <dbReference type="Pfam" id="PF13298"/>
    </source>
</evidence>
<feature type="region of interest" description="Disordered" evidence="1">
    <location>
        <begin position="213"/>
        <end position="252"/>
    </location>
</feature>
<dbReference type="Proteomes" id="UP001586593">
    <property type="component" value="Unassembled WGS sequence"/>
</dbReference>
<dbReference type="PANTHER" id="PTHR39465:SF1">
    <property type="entry name" value="DNA LIGASE D 3'-PHOSPHOESTERASE DOMAIN-CONTAINING PROTEIN"/>
    <property type="match status" value="1"/>
</dbReference>
<evidence type="ECO:0000313" key="4">
    <source>
        <dbReference type="Proteomes" id="UP001586593"/>
    </source>
</evidence>
<dbReference type="Pfam" id="PF13298">
    <property type="entry name" value="LigD_N"/>
    <property type="match status" value="1"/>
</dbReference>
<dbReference type="EMBL" id="JAZHXJ010000037">
    <property type="protein sequence ID" value="KAL1879964.1"/>
    <property type="molecule type" value="Genomic_DNA"/>
</dbReference>
<comment type="caution">
    <text evidence="3">The sequence shown here is derived from an EMBL/GenBank/DDBJ whole genome shotgun (WGS) entry which is preliminary data.</text>
</comment>
<protein>
    <recommendedName>
        <fullName evidence="2">DNA ligase D 3'-phosphoesterase domain-containing protein</fullName>
    </recommendedName>
</protein>
<gene>
    <name evidence="3" type="ORF">VTK73DRAFT_6544</name>
</gene>
<dbReference type="PANTHER" id="PTHR39465">
    <property type="entry name" value="DNA LIGASE D, 3'-PHOSPHOESTERASE DOMAIN"/>
    <property type="match status" value="1"/>
</dbReference>
<feature type="region of interest" description="Disordered" evidence="1">
    <location>
        <begin position="21"/>
        <end position="62"/>
    </location>
</feature>
<keyword evidence="4" id="KW-1185">Reference proteome</keyword>
<feature type="domain" description="DNA ligase D 3'-phosphoesterase" evidence="2">
    <location>
        <begin position="125"/>
        <end position="278"/>
    </location>
</feature>
<reference evidence="3 4" key="1">
    <citation type="journal article" date="2024" name="Commun. Biol.">
        <title>Comparative genomic analysis of thermophilic fungi reveals convergent evolutionary adaptations and gene losses.</title>
        <authorList>
            <person name="Steindorff A.S."/>
            <person name="Aguilar-Pontes M.V."/>
            <person name="Robinson A.J."/>
            <person name="Andreopoulos B."/>
            <person name="LaButti K."/>
            <person name="Kuo A."/>
            <person name="Mondo S."/>
            <person name="Riley R."/>
            <person name="Otillar R."/>
            <person name="Haridas S."/>
            <person name="Lipzen A."/>
            <person name="Grimwood J."/>
            <person name="Schmutz J."/>
            <person name="Clum A."/>
            <person name="Reid I.D."/>
            <person name="Moisan M.C."/>
            <person name="Butler G."/>
            <person name="Nguyen T.T.M."/>
            <person name="Dewar K."/>
            <person name="Conant G."/>
            <person name="Drula E."/>
            <person name="Henrissat B."/>
            <person name="Hansel C."/>
            <person name="Singer S."/>
            <person name="Hutchinson M.I."/>
            <person name="de Vries R.P."/>
            <person name="Natvig D.O."/>
            <person name="Powell A.J."/>
            <person name="Tsang A."/>
            <person name="Grigoriev I.V."/>
        </authorList>
    </citation>
    <scope>NUCLEOTIDE SEQUENCE [LARGE SCALE GENOMIC DNA]</scope>
    <source>
        <strain evidence="3 4">ATCC 24622</strain>
    </source>
</reference>